<evidence type="ECO:0000256" key="6">
    <source>
        <dbReference type="ARBA" id="ARBA00020337"/>
    </source>
</evidence>
<dbReference type="InterPro" id="IPR037171">
    <property type="entry name" value="NagB/RpiA_transferase-like"/>
</dbReference>
<evidence type="ECO:0000256" key="2">
    <source>
        <dbReference type="ARBA" id="ARBA00002681"/>
    </source>
</evidence>
<reference evidence="10 11" key="1">
    <citation type="submission" date="2016-10" db="EMBL/GenBank/DDBJ databases">
        <authorList>
            <person name="de Groot N.N."/>
        </authorList>
    </citation>
    <scope>NUCLEOTIDE SEQUENCE [LARGE SCALE GENOMIC DNA]</scope>
    <source>
        <strain evidence="10 11">Nm146</strain>
    </source>
</reference>
<sequence>MIERHHHANMQALATTFADFAASTLRSALRDSPAVTLVVPGGQTPRAYLPALSQQALPWKNIHITLSDERWVEAQADASNERLVRECLLINEARNAHLVGLKTPHLRPSDAVATVHERLTRLPAPFSLTILGLGEDGHIASLFPGVVHDPTNPYLCQAVEPPIAPSSRISLTLSALADSCHIAVVVTGAVKRQLLDQLIESPDPSIPFAQLIRLSSSPITIFETN</sequence>
<evidence type="ECO:0000256" key="5">
    <source>
        <dbReference type="ARBA" id="ARBA00013198"/>
    </source>
</evidence>
<evidence type="ECO:0000313" key="9">
    <source>
        <dbReference type="EMBL" id="CAE6493320.1"/>
    </source>
</evidence>
<keyword evidence="11" id="KW-1185">Reference proteome</keyword>
<comment type="pathway">
    <text evidence="3 7">Carbohydrate degradation; pentose phosphate pathway; D-ribulose 5-phosphate from D-glucose 6-phosphate (oxidative stage): step 2/3.</text>
</comment>
<comment type="similarity">
    <text evidence="4 7">Belongs to the glucosamine/galactosamine-6-phosphate isomerase family. 6-phosphogluconolactonase subfamily.</text>
</comment>
<evidence type="ECO:0000256" key="1">
    <source>
        <dbReference type="ARBA" id="ARBA00000832"/>
    </source>
</evidence>
<dbReference type="PANTHER" id="PTHR11054:SF0">
    <property type="entry name" value="6-PHOSPHOGLUCONOLACTONASE"/>
    <property type="match status" value="1"/>
</dbReference>
<reference evidence="9" key="2">
    <citation type="submission" date="2021-02" db="EMBL/GenBank/DDBJ databases">
        <authorList>
            <person name="Han P."/>
        </authorList>
    </citation>
    <scope>NUCLEOTIDE SEQUENCE</scope>
    <source>
        <strain evidence="9">Nitrosomonas nitrosa 18-3D</strain>
    </source>
</reference>
<evidence type="ECO:0000313" key="10">
    <source>
        <dbReference type="EMBL" id="SFM79654.1"/>
    </source>
</evidence>
<dbReference type="AlphaFoldDB" id="A0A1I4TSF3"/>
<dbReference type="Pfam" id="PF01182">
    <property type="entry name" value="Glucosamine_iso"/>
    <property type="match status" value="1"/>
</dbReference>
<dbReference type="InterPro" id="IPR005900">
    <property type="entry name" value="6-phosphogluconolactonase_DevB"/>
</dbReference>
<dbReference type="GO" id="GO:0006098">
    <property type="term" value="P:pentose-phosphate shunt"/>
    <property type="evidence" value="ECO:0007669"/>
    <property type="project" value="UniProtKB-UniPathway"/>
</dbReference>
<keyword evidence="7" id="KW-0378">Hydrolase</keyword>
<dbReference type="InterPro" id="IPR039104">
    <property type="entry name" value="6PGL"/>
</dbReference>
<evidence type="ECO:0000256" key="3">
    <source>
        <dbReference type="ARBA" id="ARBA00004961"/>
    </source>
</evidence>
<dbReference type="EC" id="3.1.1.31" evidence="5 7"/>
<dbReference type="RefSeq" id="WP_090671808.1">
    <property type="nucleotide sequence ID" value="NZ_QAOO01000009.1"/>
</dbReference>
<dbReference type="STRING" id="52442.SAMN05421880_13429"/>
<evidence type="ECO:0000259" key="8">
    <source>
        <dbReference type="Pfam" id="PF01182"/>
    </source>
</evidence>
<dbReference type="EMBL" id="CAJNAP010000004">
    <property type="protein sequence ID" value="CAE6493320.1"/>
    <property type="molecule type" value="Genomic_DNA"/>
</dbReference>
<dbReference type="GO" id="GO:0005975">
    <property type="term" value="P:carbohydrate metabolic process"/>
    <property type="evidence" value="ECO:0007669"/>
    <property type="project" value="UniProtKB-UniRule"/>
</dbReference>
<evidence type="ECO:0000256" key="7">
    <source>
        <dbReference type="RuleBase" id="RU365095"/>
    </source>
</evidence>
<dbReference type="Gene3D" id="3.40.50.1360">
    <property type="match status" value="1"/>
</dbReference>
<dbReference type="SUPFAM" id="SSF100950">
    <property type="entry name" value="NagB/RpiA/CoA transferase-like"/>
    <property type="match status" value="1"/>
</dbReference>
<comment type="function">
    <text evidence="2 7">Hydrolysis of 6-phosphogluconolactone to 6-phosphogluconate.</text>
</comment>
<protein>
    <recommendedName>
        <fullName evidence="6 7">6-phosphogluconolactonase</fullName>
        <shortName evidence="7">6PGL</shortName>
        <ecNumber evidence="5 7">3.1.1.31</ecNumber>
    </recommendedName>
</protein>
<evidence type="ECO:0000313" key="11">
    <source>
        <dbReference type="Proteomes" id="UP000199561"/>
    </source>
</evidence>
<dbReference type="GO" id="GO:0017057">
    <property type="term" value="F:6-phosphogluconolactonase activity"/>
    <property type="evidence" value="ECO:0007669"/>
    <property type="project" value="UniProtKB-UniRule"/>
</dbReference>
<evidence type="ECO:0000256" key="4">
    <source>
        <dbReference type="ARBA" id="ARBA00010662"/>
    </source>
</evidence>
<dbReference type="CDD" id="cd01400">
    <property type="entry name" value="6PGL"/>
    <property type="match status" value="1"/>
</dbReference>
<organism evidence="10 11">
    <name type="scientific">Nitrosomonas nitrosa</name>
    <dbReference type="NCBI Taxonomy" id="52442"/>
    <lineage>
        <taxon>Bacteria</taxon>
        <taxon>Pseudomonadati</taxon>
        <taxon>Pseudomonadota</taxon>
        <taxon>Betaproteobacteria</taxon>
        <taxon>Nitrosomonadales</taxon>
        <taxon>Nitrosomonadaceae</taxon>
        <taxon>Nitrosomonas</taxon>
    </lineage>
</organism>
<name>A0A1I4TSF3_9PROT</name>
<proteinExistence type="inferred from homology"/>
<dbReference type="PANTHER" id="PTHR11054">
    <property type="entry name" value="6-PHOSPHOGLUCONOLACTONASE"/>
    <property type="match status" value="1"/>
</dbReference>
<dbReference type="UniPathway" id="UPA00115">
    <property type="reaction ID" value="UER00409"/>
</dbReference>
<gene>
    <name evidence="7" type="primary">pgl</name>
    <name evidence="9" type="ORF">NMYAN_120120</name>
    <name evidence="10" type="ORF">SAMN05421880_13429</name>
</gene>
<dbReference type="Proteomes" id="UP000199561">
    <property type="component" value="Unassembled WGS sequence"/>
</dbReference>
<dbReference type="Proteomes" id="UP000601736">
    <property type="component" value="Unassembled WGS sequence"/>
</dbReference>
<dbReference type="EMBL" id="FOUF01000034">
    <property type="protein sequence ID" value="SFM79654.1"/>
    <property type="molecule type" value="Genomic_DNA"/>
</dbReference>
<accession>A0A1I4TSF3</accession>
<comment type="catalytic activity">
    <reaction evidence="1 7">
        <text>6-phospho-D-glucono-1,5-lactone + H2O = 6-phospho-D-gluconate + H(+)</text>
        <dbReference type="Rhea" id="RHEA:12556"/>
        <dbReference type="ChEBI" id="CHEBI:15377"/>
        <dbReference type="ChEBI" id="CHEBI:15378"/>
        <dbReference type="ChEBI" id="CHEBI:57955"/>
        <dbReference type="ChEBI" id="CHEBI:58759"/>
        <dbReference type="EC" id="3.1.1.31"/>
    </reaction>
</comment>
<dbReference type="InterPro" id="IPR006148">
    <property type="entry name" value="Glc/Gal-6P_isomerase"/>
</dbReference>
<feature type="domain" description="Glucosamine/galactosamine-6-phosphate isomerase" evidence="8">
    <location>
        <begin position="10"/>
        <end position="210"/>
    </location>
</feature>
<dbReference type="NCBIfam" id="TIGR01198">
    <property type="entry name" value="pgl"/>
    <property type="match status" value="1"/>
</dbReference>